<evidence type="ECO:0000256" key="1">
    <source>
        <dbReference type="ARBA" id="ARBA00004370"/>
    </source>
</evidence>
<dbReference type="STRING" id="1088818.A0A2I0A4Z0"/>
<proteinExistence type="inferred from homology"/>
<name>A0A2I0A4Z0_9ASPA</name>
<dbReference type="Pfam" id="PF11960">
    <property type="entry name" value="DUF3474"/>
    <property type="match status" value="1"/>
</dbReference>
<comment type="similarity">
    <text evidence="2">Belongs to the fatty acid desaturase type 1 family.</text>
</comment>
<accession>A0A2I0A4Z0</accession>
<evidence type="ECO:0000256" key="3">
    <source>
        <dbReference type="ARBA" id="ARBA00023002"/>
    </source>
</evidence>
<protein>
    <submittedName>
        <fullName evidence="5">Omega-3 fatty acid desaturase, endoplasmic reticulum</fullName>
        <ecNumber evidence="5">1.14.19.-</ecNumber>
    </submittedName>
</protein>
<dbReference type="OrthoDB" id="1461976at2759"/>
<dbReference type="Proteomes" id="UP000236161">
    <property type="component" value="Unassembled WGS sequence"/>
</dbReference>
<sequence>MFEAWKVPPFRMAEIRAAIPKRCWEKSTVRSLSYVFRDAAFVVFIMWLDFVTYLHHHGYHQKLPWYRGKEWNFLRGALTTVDRDYGWINDIHRNIGTHFVHHLFPQIPHYHLAEAVSFPFYIFF</sequence>
<dbReference type="GO" id="GO:0016020">
    <property type="term" value="C:membrane"/>
    <property type="evidence" value="ECO:0007669"/>
    <property type="project" value="UniProtKB-SubCell"/>
</dbReference>
<reference evidence="5 6" key="1">
    <citation type="journal article" date="2017" name="Nature">
        <title>The Apostasia genome and the evolution of orchids.</title>
        <authorList>
            <person name="Zhang G.Q."/>
            <person name="Liu K.W."/>
            <person name="Li Z."/>
            <person name="Lohaus R."/>
            <person name="Hsiao Y.Y."/>
            <person name="Niu S.C."/>
            <person name="Wang J.Y."/>
            <person name="Lin Y.C."/>
            <person name="Xu Q."/>
            <person name="Chen L.J."/>
            <person name="Yoshida K."/>
            <person name="Fujiwara S."/>
            <person name="Wang Z.W."/>
            <person name="Zhang Y.Q."/>
            <person name="Mitsuda N."/>
            <person name="Wang M."/>
            <person name="Liu G.H."/>
            <person name="Pecoraro L."/>
            <person name="Huang H.X."/>
            <person name="Xiao X.J."/>
            <person name="Lin M."/>
            <person name="Wu X.Y."/>
            <person name="Wu W.L."/>
            <person name="Chen Y.Y."/>
            <person name="Chang S.B."/>
            <person name="Sakamoto S."/>
            <person name="Ohme-Takagi M."/>
            <person name="Yagi M."/>
            <person name="Zeng S.J."/>
            <person name="Shen C.Y."/>
            <person name="Yeh C.M."/>
            <person name="Luo Y.B."/>
            <person name="Tsai W.C."/>
            <person name="Van de Peer Y."/>
            <person name="Liu Z.J."/>
        </authorList>
    </citation>
    <scope>NUCLEOTIDE SEQUENCE [LARGE SCALE GENOMIC DNA]</scope>
    <source>
        <strain evidence="6">cv. Shenzhen</strain>
        <tissue evidence="5">Stem</tissue>
    </source>
</reference>
<dbReference type="AlphaFoldDB" id="A0A2I0A4Z0"/>
<feature type="domain" description="Fatty acid desaturase N-terminal" evidence="4">
    <location>
        <begin position="2"/>
        <end position="43"/>
    </location>
</feature>
<dbReference type="GO" id="GO:0006629">
    <property type="term" value="P:lipid metabolic process"/>
    <property type="evidence" value="ECO:0007669"/>
    <property type="project" value="InterPro"/>
</dbReference>
<evidence type="ECO:0000313" key="5">
    <source>
        <dbReference type="EMBL" id="PKA50601.1"/>
    </source>
</evidence>
<dbReference type="PANTHER" id="PTHR32100">
    <property type="entry name" value="OMEGA-6 FATTY ACID DESATURASE, CHLOROPLASTIC"/>
    <property type="match status" value="1"/>
</dbReference>
<keyword evidence="3 5" id="KW-0560">Oxidoreductase</keyword>
<evidence type="ECO:0000256" key="2">
    <source>
        <dbReference type="ARBA" id="ARBA00009295"/>
    </source>
</evidence>
<comment type="subcellular location">
    <subcellularLocation>
        <location evidence="1">Membrane</location>
    </subcellularLocation>
</comment>
<dbReference type="EMBL" id="KZ452023">
    <property type="protein sequence ID" value="PKA50601.1"/>
    <property type="molecule type" value="Genomic_DNA"/>
</dbReference>
<keyword evidence="6" id="KW-1185">Reference proteome</keyword>
<dbReference type="GO" id="GO:0016717">
    <property type="term" value="F:oxidoreductase activity, acting on paired donors, with oxidation of a pair of donors resulting in the reduction of molecular oxygen to two molecules of water"/>
    <property type="evidence" value="ECO:0007669"/>
    <property type="project" value="InterPro"/>
</dbReference>
<dbReference type="EC" id="1.14.19.-" evidence="5"/>
<gene>
    <name evidence="5" type="primary">FAD3</name>
    <name evidence="5" type="ORF">AXF42_Ash013816</name>
</gene>
<evidence type="ECO:0000259" key="4">
    <source>
        <dbReference type="Pfam" id="PF11960"/>
    </source>
</evidence>
<evidence type="ECO:0000313" key="6">
    <source>
        <dbReference type="Proteomes" id="UP000236161"/>
    </source>
</evidence>
<dbReference type="InterPro" id="IPR021863">
    <property type="entry name" value="FAS_N"/>
</dbReference>
<organism evidence="5 6">
    <name type="scientific">Apostasia shenzhenica</name>
    <dbReference type="NCBI Taxonomy" id="1088818"/>
    <lineage>
        <taxon>Eukaryota</taxon>
        <taxon>Viridiplantae</taxon>
        <taxon>Streptophyta</taxon>
        <taxon>Embryophyta</taxon>
        <taxon>Tracheophyta</taxon>
        <taxon>Spermatophyta</taxon>
        <taxon>Magnoliopsida</taxon>
        <taxon>Liliopsida</taxon>
        <taxon>Asparagales</taxon>
        <taxon>Orchidaceae</taxon>
        <taxon>Apostasioideae</taxon>
        <taxon>Apostasia</taxon>
    </lineage>
</organism>
<dbReference type="InterPro" id="IPR012171">
    <property type="entry name" value="Fatty_acid_desaturase"/>
</dbReference>